<evidence type="ECO:0000256" key="2">
    <source>
        <dbReference type="ARBA" id="ARBA00023015"/>
    </source>
</evidence>
<organism evidence="6 7">
    <name type="scientific">Paenibacillus filicis</name>
    <dbReference type="NCBI Taxonomy" id="669464"/>
    <lineage>
        <taxon>Bacteria</taxon>
        <taxon>Bacillati</taxon>
        <taxon>Bacillota</taxon>
        <taxon>Bacilli</taxon>
        <taxon>Bacillales</taxon>
        <taxon>Paenibacillaceae</taxon>
        <taxon>Paenibacillus</taxon>
    </lineage>
</organism>
<evidence type="ECO:0000259" key="5">
    <source>
        <dbReference type="PROSITE" id="PS50931"/>
    </source>
</evidence>
<gene>
    <name evidence="6" type="ORF">WMW72_22230</name>
</gene>
<evidence type="ECO:0000256" key="3">
    <source>
        <dbReference type="ARBA" id="ARBA00023125"/>
    </source>
</evidence>
<name>A0ABU9DP25_9BACL</name>
<dbReference type="Gene3D" id="1.10.10.10">
    <property type="entry name" value="Winged helix-like DNA-binding domain superfamily/Winged helix DNA-binding domain"/>
    <property type="match status" value="1"/>
</dbReference>
<dbReference type="InterPro" id="IPR005119">
    <property type="entry name" value="LysR_subst-bd"/>
</dbReference>
<dbReference type="InterPro" id="IPR036390">
    <property type="entry name" value="WH_DNA-bd_sf"/>
</dbReference>
<feature type="domain" description="HTH lysR-type" evidence="5">
    <location>
        <begin position="1"/>
        <end position="58"/>
    </location>
</feature>
<keyword evidence="7" id="KW-1185">Reference proteome</keyword>
<dbReference type="RefSeq" id="WP_341417769.1">
    <property type="nucleotide sequence ID" value="NZ_JBBPCC010000016.1"/>
</dbReference>
<dbReference type="CDD" id="cd05466">
    <property type="entry name" value="PBP2_LTTR_substrate"/>
    <property type="match status" value="1"/>
</dbReference>
<dbReference type="PANTHER" id="PTHR30419:SF8">
    <property type="entry name" value="NITROGEN ASSIMILATION TRANSCRIPTIONAL ACTIVATOR-RELATED"/>
    <property type="match status" value="1"/>
</dbReference>
<accession>A0ABU9DP25</accession>
<dbReference type="SUPFAM" id="SSF53850">
    <property type="entry name" value="Periplasmic binding protein-like II"/>
    <property type="match status" value="1"/>
</dbReference>
<reference evidence="6 7" key="1">
    <citation type="submission" date="2024-04" db="EMBL/GenBank/DDBJ databases">
        <title>draft genome sequnece of Paenibacillus filicis.</title>
        <authorList>
            <person name="Kim D.-U."/>
        </authorList>
    </citation>
    <scope>NUCLEOTIDE SEQUENCE [LARGE SCALE GENOMIC DNA]</scope>
    <source>
        <strain evidence="6 7">KACC14197</strain>
    </source>
</reference>
<proteinExistence type="inferred from homology"/>
<dbReference type="Pfam" id="PF03466">
    <property type="entry name" value="LysR_substrate"/>
    <property type="match status" value="1"/>
</dbReference>
<sequence length="302" mass="33825">MDSRKLHYFAEVATAASFTKASEKLLVAQPAISKTIQKLEDELQLVLFDRSEKSAILTPEGKILFDYATDILEKIEDARRRMEELRVLQRGEIRIGLPSTFGSAYFLPIIKEFIYQYPSVNISVVEEGTKRIRMLIERKEIDFGIIAVNSAEPEVEMIPLLVDDMVACFPTDHPFAKKNAVALHELVDEPLILFKDDCFQQRLFKNAGLDTKVIFTTNQLSIIESLVGEGVGATLLLRMVAESLSSLGSVPIYPQIPIYLGVCKKRNTYLSKAGQTFLDFLKQKIASSGSVTLIPSNFQDLA</sequence>
<keyword evidence="2" id="KW-0805">Transcription regulation</keyword>
<dbReference type="EMBL" id="JBBPCC010000016">
    <property type="protein sequence ID" value="MEK8130628.1"/>
    <property type="molecule type" value="Genomic_DNA"/>
</dbReference>
<dbReference type="InterPro" id="IPR000847">
    <property type="entry name" value="LysR_HTH_N"/>
</dbReference>
<dbReference type="InterPro" id="IPR036388">
    <property type="entry name" value="WH-like_DNA-bd_sf"/>
</dbReference>
<keyword evidence="3" id="KW-0238">DNA-binding</keyword>
<evidence type="ECO:0000256" key="1">
    <source>
        <dbReference type="ARBA" id="ARBA00009437"/>
    </source>
</evidence>
<dbReference type="PANTHER" id="PTHR30419">
    <property type="entry name" value="HTH-TYPE TRANSCRIPTIONAL REGULATOR YBHD"/>
    <property type="match status" value="1"/>
</dbReference>
<dbReference type="PRINTS" id="PR00039">
    <property type="entry name" value="HTHLYSR"/>
</dbReference>
<evidence type="ECO:0000313" key="6">
    <source>
        <dbReference type="EMBL" id="MEK8130628.1"/>
    </source>
</evidence>
<dbReference type="Pfam" id="PF00126">
    <property type="entry name" value="HTH_1"/>
    <property type="match status" value="1"/>
</dbReference>
<dbReference type="Gene3D" id="3.40.190.290">
    <property type="match status" value="1"/>
</dbReference>
<keyword evidence="4" id="KW-0804">Transcription</keyword>
<evidence type="ECO:0000256" key="4">
    <source>
        <dbReference type="ARBA" id="ARBA00023163"/>
    </source>
</evidence>
<evidence type="ECO:0000313" key="7">
    <source>
        <dbReference type="Proteomes" id="UP001469365"/>
    </source>
</evidence>
<comment type="similarity">
    <text evidence="1">Belongs to the LysR transcriptional regulatory family.</text>
</comment>
<dbReference type="InterPro" id="IPR050950">
    <property type="entry name" value="HTH-type_LysR_regulators"/>
</dbReference>
<dbReference type="Proteomes" id="UP001469365">
    <property type="component" value="Unassembled WGS sequence"/>
</dbReference>
<protein>
    <submittedName>
        <fullName evidence="6">LysR family transcriptional regulator</fullName>
    </submittedName>
</protein>
<dbReference type="SUPFAM" id="SSF46785">
    <property type="entry name" value="Winged helix' DNA-binding domain"/>
    <property type="match status" value="1"/>
</dbReference>
<comment type="caution">
    <text evidence="6">The sequence shown here is derived from an EMBL/GenBank/DDBJ whole genome shotgun (WGS) entry which is preliminary data.</text>
</comment>
<dbReference type="PROSITE" id="PS50931">
    <property type="entry name" value="HTH_LYSR"/>
    <property type="match status" value="1"/>
</dbReference>